<reference evidence="1" key="1">
    <citation type="submission" date="2017-10" db="EMBL/GenBank/DDBJ databases">
        <title>Genome sequence of cellulolytic Lachnospiraceae bacterium XHS1971 isolated from hotspring sediment.</title>
        <authorList>
            <person name="Vasudevan G."/>
            <person name="Joshi A.J."/>
            <person name="Hivarkar S."/>
            <person name="Lanjekar V.B."/>
            <person name="Dhakephalkar P.K."/>
            <person name="Dagar S."/>
        </authorList>
    </citation>
    <scope>NUCLEOTIDE SEQUENCE</scope>
    <source>
        <strain evidence="1">XHS1971</strain>
    </source>
</reference>
<dbReference type="Proteomes" id="UP000224460">
    <property type="component" value="Unassembled WGS sequence"/>
</dbReference>
<dbReference type="EMBL" id="PEDL01000001">
    <property type="protein sequence ID" value="PHV71929.1"/>
    <property type="molecule type" value="Genomic_DNA"/>
</dbReference>
<proteinExistence type="predicted"/>
<evidence type="ECO:0000313" key="1">
    <source>
        <dbReference type="EMBL" id="PHV71929.1"/>
    </source>
</evidence>
<protein>
    <submittedName>
        <fullName evidence="1">Uncharacterized protein</fullName>
    </submittedName>
</protein>
<evidence type="ECO:0000313" key="2">
    <source>
        <dbReference type="Proteomes" id="UP000224460"/>
    </source>
</evidence>
<name>A0AC61DFA3_9FIRM</name>
<sequence length="148" mass="17683">MLHTVICLKSYASESIVLKKIYKTALPLAIVRELALIEKRDWVLFRDSSYSTFGHFIYHYLPHYPILKNYINKSNSNFEFIYEFITDQSYLDATLCYAHGQRISFKSYKKSVHKKAFHERWLMIDGVTQHTLIFFDYDFNPIHYSTSF</sequence>
<comment type="caution">
    <text evidence="1">The sequence shown here is derived from an EMBL/GenBank/DDBJ whole genome shotgun (WGS) entry which is preliminary data.</text>
</comment>
<gene>
    <name evidence="1" type="ORF">CS063_00155</name>
</gene>
<keyword evidence="2" id="KW-1185">Reference proteome</keyword>
<accession>A0AC61DFA3</accession>
<organism evidence="1 2">
    <name type="scientific">Sporanaerobium hydrogeniformans</name>
    <dbReference type="NCBI Taxonomy" id="3072179"/>
    <lineage>
        <taxon>Bacteria</taxon>
        <taxon>Bacillati</taxon>
        <taxon>Bacillota</taxon>
        <taxon>Clostridia</taxon>
        <taxon>Lachnospirales</taxon>
        <taxon>Lachnospiraceae</taxon>
        <taxon>Sporanaerobium</taxon>
    </lineage>
</organism>